<dbReference type="RefSeq" id="WP_354493943.1">
    <property type="nucleotide sequence ID" value="NZ_JBEPMC010000011.1"/>
</dbReference>
<dbReference type="SUPFAM" id="SSF49503">
    <property type="entry name" value="Cupredoxins"/>
    <property type="match status" value="1"/>
</dbReference>
<dbReference type="Gene3D" id="2.60.40.420">
    <property type="entry name" value="Cupredoxins - blue copper proteins"/>
    <property type="match status" value="1"/>
</dbReference>
<sequence>MRTAPTASKRHLWVAWALTIGAAPAKADTIEVTIEKLVFSPASIEAKVGDTIEWVNKDVFAHTATLKGGWEVMIPPKKAASLTLKTAGSVDYFCRFHPNMKGHLTVTSP</sequence>
<keyword evidence="1" id="KW-0732">Signal</keyword>
<dbReference type="Proteomes" id="UP001549204">
    <property type="component" value="Unassembled WGS sequence"/>
</dbReference>
<evidence type="ECO:0000313" key="3">
    <source>
        <dbReference type="EMBL" id="MET3582403.1"/>
    </source>
</evidence>
<dbReference type="InterPro" id="IPR028096">
    <property type="entry name" value="EfeO_Cupredoxin"/>
</dbReference>
<accession>A0ABV2GVU4</accession>
<dbReference type="CDD" id="cd13921">
    <property type="entry name" value="Amicyanin"/>
    <property type="match status" value="1"/>
</dbReference>
<protein>
    <submittedName>
        <fullName evidence="3">Plastocyanin</fullName>
    </submittedName>
</protein>
<name>A0ABV2GVU4_9HYPH</name>
<evidence type="ECO:0000313" key="4">
    <source>
        <dbReference type="Proteomes" id="UP001549204"/>
    </source>
</evidence>
<dbReference type="InterPro" id="IPR035668">
    <property type="entry name" value="Amicyanin"/>
</dbReference>
<dbReference type="InterPro" id="IPR008972">
    <property type="entry name" value="Cupredoxin"/>
</dbReference>
<dbReference type="EMBL" id="JBEPMC010000011">
    <property type="protein sequence ID" value="MET3582403.1"/>
    <property type="molecule type" value="Genomic_DNA"/>
</dbReference>
<dbReference type="Pfam" id="PF13473">
    <property type="entry name" value="Cupredoxin_1"/>
    <property type="match status" value="1"/>
</dbReference>
<feature type="signal peptide" evidence="1">
    <location>
        <begin position="1"/>
        <end position="27"/>
    </location>
</feature>
<dbReference type="PANTHER" id="PTHR36507:SF1">
    <property type="entry name" value="BLL1555 PROTEIN"/>
    <property type="match status" value="1"/>
</dbReference>
<gene>
    <name evidence="3" type="ORF">ABID19_005462</name>
</gene>
<organism evidence="3 4">
    <name type="scientific">Mesorhizobium robiniae</name>
    <dbReference type="NCBI Taxonomy" id="559315"/>
    <lineage>
        <taxon>Bacteria</taxon>
        <taxon>Pseudomonadati</taxon>
        <taxon>Pseudomonadota</taxon>
        <taxon>Alphaproteobacteria</taxon>
        <taxon>Hyphomicrobiales</taxon>
        <taxon>Phyllobacteriaceae</taxon>
        <taxon>Mesorhizobium</taxon>
    </lineage>
</organism>
<comment type="caution">
    <text evidence="3">The sequence shown here is derived from an EMBL/GenBank/DDBJ whole genome shotgun (WGS) entry which is preliminary data.</text>
</comment>
<feature type="domain" description="EfeO-type cupredoxin-like" evidence="2">
    <location>
        <begin position="13"/>
        <end position="106"/>
    </location>
</feature>
<evidence type="ECO:0000256" key="1">
    <source>
        <dbReference type="SAM" id="SignalP"/>
    </source>
</evidence>
<proteinExistence type="predicted"/>
<evidence type="ECO:0000259" key="2">
    <source>
        <dbReference type="Pfam" id="PF13473"/>
    </source>
</evidence>
<feature type="chain" id="PRO_5046710926" evidence="1">
    <location>
        <begin position="28"/>
        <end position="109"/>
    </location>
</feature>
<dbReference type="InterPro" id="IPR052721">
    <property type="entry name" value="ET_Amicyanin"/>
</dbReference>
<reference evidence="3 4" key="1">
    <citation type="submission" date="2024-06" db="EMBL/GenBank/DDBJ databases">
        <title>Genomic Encyclopedia of Type Strains, Phase IV (KMG-IV): sequencing the most valuable type-strain genomes for metagenomic binning, comparative biology and taxonomic classification.</title>
        <authorList>
            <person name="Goeker M."/>
        </authorList>
    </citation>
    <scope>NUCLEOTIDE SEQUENCE [LARGE SCALE GENOMIC DNA]</scope>
    <source>
        <strain evidence="3 4">DSM 100022</strain>
    </source>
</reference>
<dbReference type="PANTHER" id="PTHR36507">
    <property type="entry name" value="BLL1555 PROTEIN"/>
    <property type="match status" value="1"/>
</dbReference>
<keyword evidence="4" id="KW-1185">Reference proteome</keyword>